<comment type="caution">
    <text evidence="3">The sequence shown here is derived from an EMBL/GenBank/DDBJ whole genome shotgun (WGS) entry which is preliminary data.</text>
</comment>
<dbReference type="Pfam" id="PF05016">
    <property type="entry name" value="ParE_toxin"/>
    <property type="match status" value="1"/>
</dbReference>
<dbReference type="Proteomes" id="UP001255601">
    <property type="component" value="Unassembled WGS sequence"/>
</dbReference>
<dbReference type="InterPro" id="IPR007712">
    <property type="entry name" value="RelE/ParE_toxin"/>
</dbReference>
<sequence length="101" mass="12163">MTWTIEYDILVHKQIKKLDPQTRHRIRSFLQDRLLQLGNPRQTGSSLQGSELGNFWRYRVGDYRIICDSQDHKLVVIEIGRRRHVYPYRSRLRSQAQRKNA</sequence>
<dbReference type="RefSeq" id="WP_309772470.1">
    <property type="nucleotide sequence ID" value="NZ_JAVIZC010000003.1"/>
</dbReference>
<evidence type="ECO:0000256" key="2">
    <source>
        <dbReference type="ARBA" id="ARBA00022649"/>
    </source>
</evidence>
<evidence type="ECO:0000313" key="4">
    <source>
        <dbReference type="Proteomes" id="UP001255601"/>
    </source>
</evidence>
<reference evidence="3" key="1">
    <citation type="submission" date="2023-08" db="EMBL/GenBank/DDBJ databases">
        <title>Functional and genomic diversity of the sorghum phyllosphere microbiome.</title>
        <authorList>
            <person name="Shade A."/>
        </authorList>
    </citation>
    <scope>NUCLEOTIDE SEQUENCE</scope>
    <source>
        <strain evidence="3">SORGH_AS_0974</strain>
    </source>
</reference>
<organism evidence="3 4">
    <name type="scientific">Agrobacterium larrymoorei</name>
    <dbReference type="NCBI Taxonomy" id="160699"/>
    <lineage>
        <taxon>Bacteria</taxon>
        <taxon>Pseudomonadati</taxon>
        <taxon>Pseudomonadota</taxon>
        <taxon>Alphaproteobacteria</taxon>
        <taxon>Hyphomicrobiales</taxon>
        <taxon>Rhizobiaceae</taxon>
        <taxon>Rhizobium/Agrobacterium group</taxon>
        <taxon>Agrobacterium</taxon>
    </lineage>
</organism>
<dbReference type="AlphaFoldDB" id="A0AAJ2BRS8"/>
<keyword evidence="2" id="KW-1277">Toxin-antitoxin system</keyword>
<accession>A0AAJ2BRS8</accession>
<dbReference type="EMBL" id="JAVIZC010000003">
    <property type="protein sequence ID" value="MDR6104330.1"/>
    <property type="molecule type" value="Genomic_DNA"/>
</dbReference>
<protein>
    <submittedName>
        <fullName evidence="3">mRNA interferase RelE/StbE</fullName>
    </submittedName>
</protein>
<proteinExistence type="inferred from homology"/>
<evidence type="ECO:0000256" key="1">
    <source>
        <dbReference type="ARBA" id="ARBA00006226"/>
    </source>
</evidence>
<gene>
    <name evidence="3" type="ORF">QE369_004527</name>
</gene>
<dbReference type="Gene3D" id="3.30.2310.20">
    <property type="entry name" value="RelE-like"/>
    <property type="match status" value="1"/>
</dbReference>
<dbReference type="InterPro" id="IPR035093">
    <property type="entry name" value="RelE/ParE_toxin_dom_sf"/>
</dbReference>
<dbReference type="PANTHER" id="PTHR35601">
    <property type="entry name" value="TOXIN RELE"/>
    <property type="match status" value="1"/>
</dbReference>
<evidence type="ECO:0000313" key="3">
    <source>
        <dbReference type="EMBL" id="MDR6104330.1"/>
    </source>
</evidence>
<dbReference type="PANTHER" id="PTHR35601:SF1">
    <property type="entry name" value="TOXIN RELE"/>
    <property type="match status" value="1"/>
</dbReference>
<name>A0AAJ2BRS8_9HYPH</name>
<comment type="similarity">
    <text evidence="1">Belongs to the RelE toxin family.</text>
</comment>
<dbReference type="SUPFAM" id="SSF143011">
    <property type="entry name" value="RelE-like"/>
    <property type="match status" value="1"/>
</dbReference>